<gene>
    <name evidence="1" type="primary">DMC1</name>
    <name evidence="1" type="ORF">QFC21_004366</name>
</gene>
<dbReference type="Proteomes" id="UP001227268">
    <property type="component" value="Unassembled WGS sequence"/>
</dbReference>
<keyword evidence="2" id="KW-1185">Reference proteome</keyword>
<proteinExistence type="predicted"/>
<sequence length="107" mass="11788">MLTELAQRFVDDRSYKLLIVDSVMNLFRSDYSGRGELSERQQNIAVLMTNQVQADPGAAAMFAAASSAKPVGGHVLAHASATRMQLRKGRGEERIAKLTPKKNRTLK</sequence>
<dbReference type="EMBL" id="JASBWT010000014">
    <property type="protein sequence ID" value="KAJ9098718.1"/>
    <property type="molecule type" value="Genomic_DNA"/>
</dbReference>
<organism evidence="1 2">
    <name type="scientific">Naganishia friedmannii</name>
    <dbReference type="NCBI Taxonomy" id="89922"/>
    <lineage>
        <taxon>Eukaryota</taxon>
        <taxon>Fungi</taxon>
        <taxon>Dikarya</taxon>
        <taxon>Basidiomycota</taxon>
        <taxon>Agaricomycotina</taxon>
        <taxon>Tremellomycetes</taxon>
        <taxon>Filobasidiales</taxon>
        <taxon>Filobasidiaceae</taxon>
        <taxon>Naganishia</taxon>
    </lineage>
</organism>
<evidence type="ECO:0000313" key="2">
    <source>
        <dbReference type="Proteomes" id="UP001227268"/>
    </source>
</evidence>
<protein>
    <submittedName>
        <fullName evidence="1">Meiotic recombination protein dmc1</fullName>
    </submittedName>
</protein>
<comment type="caution">
    <text evidence="1">The sequence shown here is derived from an EMBL/GenBank/DDBJ whole genome shotgun (WGS) entry which is preliminary data.</text>
</comment>
<reference evidence="1" key="1">
    <citation type="submission" date="2023-04" db="EMBL/GenBank/DDBJ databases">
        <title>Draft Genome sequencing of Naganishia species isolated from polar environments using Oxford Nanopore Technology.</title>
        <authorList>
            <person name="Leo P."/>
            <person name="Venkateswaran K."/>
        </authorList>
    </citation>
    <scope>NUCLEOTIDE SEQUENCE</scope>
    <source>
        <strain evidence="1">MNA-CCFEE 5423</strain>
    </source>
</reference>
<name>A0ACC2VI22_9TREE</name>
<evidence type="ECO:0000313" key="1">
    <source>
        <dbReference type="EMBL" id="KAJ9098718.1"/>
    </source>
</evidence>
<accession>A0ACC2VI22</accession>